<feature type="region of interest" description="Disordered" evidence="4">
    <location>
        <begin position="786"/>
        <end position="807"/>
    </location>
</feature>
<comment type="similarity">
    <text evidence="1">Belongs to the 'GDXG' lipolytic enzyme family.</text>
</comment>
<sequence length="929" mass="103601">MANTLTRKVGVTFVPIVLETFVKHYFDRLRKELLDRKDTKSLRQDELLYDQAFTIVKNFLAAASHHTVEECQSFANTRTLAPPWVRVVRVLIPMKSCDEAAEYLIKALGGDEQVKRTVGGTKWWQVRGVEGVDSQWIVAKKDWREAKKRYKEQERRKANRTSSDQNNMDEMRCILYFHGGGYYFGSVDQERYSLQRHARKINGRVFAINYRLAPQYPFPCAIQDALAAYLFLIRPPQGALHRPVNPAHIILAGDSAGGGITLALLQILRDTELPPPAGAVLISPWCDLSHSFPSIHTNTKTVRVRYSFVFTFILCNFDVIPEYGLSMQKPSTLWPPPSDEMTRSVHASLRSRIRQMVHLDGGDKAVDLSAKPKAGSHQKSGLIALDTGHEKRGPDDMPVDVGTTATAPPLNSPENQKISLIAKSGETLTIDQQVHLYAQNSLIVHPLISPALSYLGGLPPLLVIASDKEVLRDEIIYTAHKAANPSKYPIKDETREMYPSLNGIEERHGPTAVHLQVYDDAAHVLPVLFSFTTPAKFCFRAIATFCKQVTKMAPESQPQPQRPDSMILASSSIPLTMSPEASTSNLNAHHKGPIRSRTESDVGSPKSSTDSDTIQSSLGLPSDRSTKSLRKCISAVMAIRRNSPPTNSSGEELPPVPKLPMSKETEDVAGPRFQSPSIHTEGKRQAGDWIDNFPPDDKAMIRERVSTRGIVRPLEPESELDAFHVPQEIIGAFSELAVRRYLDAKIKFEKKFSGVQKDIDKRRLHNLELAKKDIFRNMQQLQGDVSKGAKRFKGTGKPTKGLKEGLEASSGSWSWAWALESDERPPPSSIVSRRDTEEARQLARIADQASFEDDQCSMSGNQLWAFFVDLLTVPPGKHKYLSNQAPDSDQNDEPTADNLLSRRLSRFLPERKEVAPASAESVGHAFMMT</sequence>
<dbReference type="HOGENOM" id="CLU_004893_1_0_1"/>
<organism evidence="6 7">
    <name type="scientific">Piloderma croceum (strain F 1598)</name>
    <dbReference type="NCBI Taxonomy" id="765440"/>
    <lineage>
        <taxon>Eukaryota</taxon>
        <taxon>Fungi</taxon>
        <taxon>Dikarya</taxon>
        <taxon>Basidiomycota</taxon>
        <taxon>Agaricomycotina</taxon>
        <taxon>Agaricomycetes</taxon>
        <taxon>Agaricomycetidae</taxon>
        <taxon>Atheliales</taxon>
        <taxon>Atheliaceae</taxon>
        <taxon>Piloderma</taxon>
    </lineage>
</organism>
<dbReference type="OrthoDB" id="1662883at2759"/>
<dbReference type="PANTHER" id="PTHR48081">
    <property type="entry name" value="AB HYDROLASE SUPERFAMILY PROTEIN C4A8.06C"/>
    <property type="match status" value="1"/>
</dbReference>
<evidence type="ECO:0000256" key="1">
    <source>
        <dbReference type="ARBA" id="ARBA00010515"/>
    </source>
</evidence>
<accession>A0A0C3B8F4</accession>
<dbReference type="STRING" id="765440.A0A0C3B8F4"/>
<proteinExistence type="inferred from homology"/>
<feature type="active site" evidence="3">
    <location>
        <position position="255"/>
    </location>
</feature>
<evidence type="ECO:0000256" key="4">
    <source>
        <dbReference type="SAM" id="MobiDB-lite"/>
    </source>
</evidence>
<feature type="region of interest" description="Disordered" evidence="4">
    <location>
        <begin position="668"/>
        <end position="695"/>
    </location>
</feature>
<dbReference type="Proteomes" id="UP000054166">
    <property type="component" value="Unassembled WGS sequence"/>
</dbReference>
<feature type="domain" description="Alpha/beta hydrolase fold-3" evidence="5">
    <location>
        <begin position="174"/>
        <end position="298"/>
    </location>
</feature>
<dbReference type="EMBL" id="KN832994">
    <property type="protein sequence ID" value="KIM82573.1"/>
    <property type="molecule type" value="Genomic_DNA"/>
</dbReference>
<keyword evidence="7" id="KW-1185">Reference proteome</keyword>
<dbReference type="Gene3D" id="3.40.50.1820">
    <property type="entry name" value="alpha/beta hydrolase"/>
    <property type="match status" value="2"/>
</dbReference>
<evidence type="ECO:0000256" key="2">
    <source>
        <dbReference type="ARBA" id="ARBA00022801"/>
    </source>
</evidence>
<name>A0A0C3B8F4_PILCF</name>
<evidence type="ECO:0000259" key="5">
    <source>
        <dbReference type="Pfam" id="PF07859"/>
    </source>
</evidence>
<feature type="region of interest" description="Disordered" evidence="4">
    <location>
        <begin position="576"/>
        <end position="626"/>
    </location>
</feature>
<evidence type="ECO:0000256" key="3">
    <source>
        <dbReference type="PROSITE-ProRule" id="PRU10038"/>
    </source>
</evidence>
<dbReference type="SUPFAM" id="SSF53474">
    <property type="entry name" value="alpha/beta-Hydrolases"/>
    <property type="match status" value="1"/>
</dbReference>
<dbReference type="InterPro" id="IPR013094">
    <property type="entry name" value="AB_hydrolase_3"/>
</dbReference>
<feature type="compositionally biased region" description="Polar residues" evidence="4">
    <location>
        <begin position="576"/>
        <end position="587"/>
    </location>
</feature>
<evidence type="ECO:0000313" key="6">
    <source>
        <dbReference type="EMBL" id="KIM82573.1"/>
    </source>
</evidence>
<dbReference type="InterPro" id="IPR029058">
    <property type="entry name" value="AB_hydrolase_fold"/>
</dbReference>
<reference evidence="7" key="2">
    <citation type="submission" date="2015-01" db="EMBL/GenBank/DDBJ databases">
        <title>Evolutionary Origins and Diversification of the Mycorrhizal Mutualists.</title>
        <authorList>
            <consortium name="DOE Joint Genome Institute"/>
            <consortium name="Mycorrhizal Genomics Consortium"/>
            <person name="Kohler A."/>
            <person name="Kuo A."/>
            <person name="Nagy L.G."/>
            <person name="Floudas D."/>
            <person name="Copeland A."/>
            <person name="Barry K.W."/>
            <person name="Cichocki N."/>
            <person name="Veneault-Fourrey C."/>
            <person name="LaButti K."/>
            <person name="Lindquist E.A."/>
            <person name="Lipzen A."/>
            <person name="Lundell T."/>
            <person name="Morin E."/>
            <person name="Murat C."/>
            <person name="Riley R."/>
            <person name="Ohm R."/>
            <person name="Sun H."/>
            <person name="Tunlid A."/>
            <person name="Henrissat B."/>
            <person name="Grigoriev I.V."/>
            <person name="Hibbett D.S."/>
            <person name="Martin F."/>
        </authorList>
    </citation>
    <scope>NUCLEOTIDE SEQUENCE [LARGE SCALE GENOMIC DNA]</scope>
    <source>
        <strain evidence="7">F 1598</strain>
    </source>
</reference>
<dbReference type="InterPro" id="IPR033140">
    <property type="entry name" value="Lipase_GDXG_put_SER_AS"/>
</dbReference>
<keyword evidence="2" id="KW-0378">Hydrolase</keyword>
<dbReference type="PANTHER" id="PTHR48081:SF5">
    <property type="entry name" value="ALPHA_BETA HYDROLASE FOLD-3 DOMAIN-CONTAINING PROTEIN"/>
    <property type="match status" value="1"/>
</dbReference>
<gene>
    <name evidence="6" type="ORF">PILCRDRAFT_70820</name>
</gene>
<dbReference type="AlphaFoldDB" id="A0A0C3B8F4"/>
<dbReference type="Pfam" id="PF07859">
    <property type="entry name" value="Abhydrolase_3"/>
    <property type="match status" value="1"/>
</dbReference>
<dbReference type="GO" id="GO:0016787">
    <property type="term" value="F:hydrolase activity"/>
    <property type="evidence" value="ECO:0007669"/>
    <property type="project" value="UniProtKB-KW"/>
</dbReference>
<dbReference type="InterPro" id="IPR050300">
    <property type="entry name" value="GDXG_lipolytic_enzyme"/>
</dbReference>
<reference evidence="6 7" key="1">
    <citation type="submission" date="2014-04" db="EMBL/GenBank/DDBJ databases">
        <authorList>
            <consortium name="DOE Joint Genome Institute"/>
            <person name="Kuo A."/>
            <person name="Tarkka M."/>
            <person name="Buscot F."/>
            <person name="Kohler A."/>
            <person name="Nagy L.G."/>
            <person name="Floudas D."/>
            <person name="Copeland A."/>
            <person name="Barry K.W."/>
            <person name="Cichocki N."/>
            <person name="Veneault-Fourrey C."/>
            <person name="LaButti K."/>
            <person name="Lindquist E.A."/>
            <person name="Lipzen A."/>
            <person name="Lundell T."/>
            <person name="Morin E."/>
            <person name="Murat C."/>
            <person name="Sun H."/>
            <person name="Tunlid A."/>
            <person name="Henrissat B."/>
            <person name="Grigoriev I.V."/>
            <person name="Hibbett D.S."/>
            <person name="Martin F."/>
            <person name="Nordberg H.P."/>
            <person name="Cantor M.N."/>
            <person name="Hua S.X."/>
        </authorList>
    </citation>
    <scope>NUCLEOTIDE SEQUENCE [LARGE SCALE GENOMIC DNA]</scope>
    <source>
        <strain evidence="6 7">F 1598</strain>
    </source>
</reference>
<protein>
    <recommendedName>
        <fullName evidence="5">Alpha/beta hydrolase fold-3 domain-containing protein</fullName>
    </recommendedName>
</protein>
<feature type="compositionally biased region" description="Polar residues" evidence="4">
    <location>
        <begin position="605"/>
        <end position="619"/>
    </location>
</feature>
<evidence type="ECO:0000313" key="7">
    <source>
        <dbReference type="Proteomes" id="UP000054166"/>
    </source>
</evidence>
<dbReference type="PROSITE" id="PS01174">
    <property type="entry name" value="LIPASE_GDXG_SER"/>
    <property type="match status" value="1"/>
</dbReference>
<dbReference type="InParanoid" id="A0A0C3B8F4"/>